<evidence type="ECO:0000256" key="1">
    <source>
        <dbReference type="SAM" id="Phobius"/>
    </source>
</evidence>
<proteinExistence type="predicted"/>
<keyword evidence="1" id="KW-0812">Transmembrane</keyword>
<keyword evidence="1" id="KW-0472">Membrane</keyword>
<keyword evidence="1" id="KW-1133">Transmembrane helix</keyword>
<organism evidence="2">
    <name type="scientific">Streptomyces sp. R11</name>
    <dbReference type="NCBI Taxonomy" id="3238625"/>
    <lineage>
        <taxon>Bacteria</taxon>
        <taxon>Bacillati</taxon>
        <taxon>Actinomycetota</taxon>
        <taxon>Actinomycetes</taxon>
        <taxon>Kitasatosporales</taxon>
        <taxon>Streptomycetaceae</taxon>
        <taxon>Streptomyces</taxon>
    </lineage>
</organism>
<sequence>MIQNDVQLSAAHPTCCGGPRAPSVATLLGLPLLVWEYGMFRADGYTSGIEVLILWGFALLAIAGAVPHRRSPRMLRMTAAGAGLGCAILPVLFAVLMAMAMASG</sequence>
<gene>
    <name evidence="2" type="ORF">AB5J55_21410</name>
</gene>
<accession>A0AB39N1Y0</accession>
<dbReference type="EMBL" id="CP163432">
    <property type="protein sequence ID" value="XDQ12022.1"/>
    <property type="molecule type" value="Genomic_DNA"/>
</dbReference>
<feature type="transmembrane region" description="Helical" evidence="1">
    <location>
        <begin position="45"/>
        <end position="66"/>
    </location>
</feature>
<evidence type="ECO:0000313" key="2">
    <source>
        <dbReference type="EMBL" id="XDQ12022.1"/>
    </source>
</evidence>
<dbReference type="RefSeq" id="WP_369272215.1">
    <property type="nucleotide sequence ID" value="NZ_CP163432.1"/>
</dbReference>
<protein>
    <submittedName>
        <fullName evidence="2">Uncharacterized protein</fullName>
    </submittedName>
</protein>
<name>A0AB39N1Y0_9ACTN</name>
<feature type="transmembrane region" description="Helical" evidence="1">
    <location>
        <begin position="78"/>
        <end position="102"/>
    </location>
</feature>
<reference evidence="2" key="1">
    <citation type="submission" date="2024-07" db="EMBL/GenBank/DDBJ databases">
        <authorList>
            <person name="Yu S.T."/>
        </authorList>
    </citation>
    <scope>NUCLEOTIDE SEQUENCE</scope>
    <source>
        <strain evidence="2">R11</strain>
    </source>
</reference>
<dbReference type="AlphaFoldDB" id="A0AB39N1Y0"/>